<dbReference type="Proteomes" id="UP001057481">
    <property type="component" value="Unassembled WGS sequence"/>
</dbReference>
<organism evidence="7 8">
    <name type="scientific">Periweissella beninensis</name>
    <dbReference type="NCBI Taxonomy" id="504936"/>
    <lineage>
        <taxon>Bacteria</taxon>
        <taxon>Bacillati</taxon>
        <taxon>Bacillota</taxon>
        <taxon>Bacilli</taxon>
        <taxon>Lactobacillales</taxon>
        <taxon>Lactobacillaceae</taxon>
        <taxon>Periweissella</taxon>
    </lineage>
</organism>
<name>A0ABT0VJA5_9LACO</name>
<gene>
    <name evidence="7" type="ORF">KAK10_07465</name>
</gene>
<dbReference type="InterPro" id="IPR006140">
    <property type="entry name" value="D-isomer_DH_NAD-bd"/>
</dbReference>
<dbReference type="SUPFAM" id="SSF51735">
    <property type="entry name" value="NAD(P)-binding Rossmann-fold domains"/>
    <property type="match status" value="1"/>
</dbReference>
<comment type="similarity">
    <text evidence="1 4">Belongs to the D-isomer specific 2-hydroxyacid dehydrogenase family.</text>
</comment>
<accession>A0ABT0VJA5</accession>
<evidence type="ECO:0000256" key="2">
    <source>
        <dbReference type="ARBA" id="ARBA00023002"/>
    </source>
</evidence>
<sequence length="315" mass="35466">MNEHIVSFVELDKPVINFINSHNLKLTLAKDLSPLNYATVTIMLGWDKHLSEKILNAPNSQLKWIQTRSAGVDYLPISTLNKRNITVTNASGVHAQPIAQSVMADLLYFTRGLNQHVKNTNNHEWQANGNHFVLSDFTILIFGTGRIGQELAQNLQVFGVKTLGVNHHGNPIKGFNEVFSLENYPQALKKANIIINILPGTTETHHFYDPKFFAKITDLFLFINVGRGASVDSDALLKAIAQHKIKYVALDVTELEPLPIDDKLWQIPEILITSHSTGLSYDYDQRLSKIILSNLTSYFTDKTFVRNVVDLKKGY</sequence>
<dbReference type="InterPro" id="IPR036291">
    <property type="entry name" value="NAD(P)-bd_dom_sf"/>
</dbReference>
<evidence type="ECO:0000256" key="3">
    <source>
        <dbReference type="ARBA" id="ARBA00023027"/>
    </source>
</evidence>
<dbReference type="PANTHER" id="PTHR43333">
    <property type="entry name" value="2-HACID_DH_C DOMAIN-CONTAINING PROTEIN"/>
    <property type="match status" value="1"/>
</dbReference>
<feature type="domain" description="D-isomer specific 2-hydroxyacid dehydrogenase NAD-binding" evidence="6">
    <location>
        <begin position="104"/>
        <end position="276"/>
    </location>
</feature>
<evidence type="ECO:0000256" key="4">
    <source>
        <dbReference type="RuleBase" id="RU003719"/>
    </source>
</evidence>
<dbReference type="Gene3D" id="3.40.50.720">
    <property type="entry name" value="NAD(P)-binding Rossmann-like Domain"/>
    <property type="match status" value="2"/>
</dbReference>
<protein>
    <submittedName>
        <fullName evidence="7">Phosphoglycerate dehydrogenase</fullName>
    </submittedName>
</protein>
<dbReference type="Pfam" id="PF00389">
    <property type="entry name" value="2-Hacid_dh"/>
    <property type="match status" value="1"/>
</dbReference>
<dbReference type="RefSeq" id="WP_205143780.1">
    <property type="nucleotide sequence ID" value="NZ_JAFBDN010000010.1"/>
</dbReference>
<feature type="domain" description="D-isomer specific 2-hydroxyacid dehydrogenase catalytic" evidence="5">
    <location>
        <begin position="47"/>
        <end position="303"/>
    </location>
</feature>
<dbReference type="EMBL" id="JAGMVS010000067">
    <property type="protein sequence ID" value="MCM2437746.1"/>
    <property type="molecule type" value="Genomic_DNA"/>
</dbReference>
<evidence type="ECO:0000313" key="7">
    <source>
        <dbReference type="EMBL" id="MCM2437746.1"/>
    </source>
</evidence>
<evidence type="ECO:0000259" key="6">
    <source>
        <dbReference type="Pfam" id="PF02826"/>
    </source>
</evidence>
<evidence type="ECO:0000313" key="8">
    <source>
        <dbReference type="Proteomes" id="UP001057481"/>
    </source>
</evidence>
<dbReference type="InterPro" id="IPR006139">
    <property type="entry name" value="D-isomer_2_OHA_DH_cat_dom"/>
</dbReference>
<dbReference type="SUPFAM" id="SSF52283">
    <property type="entry name" value="Formate/glycerate dehydrogenase catalytic domain-like"/>
    <property type="match status" value="1"/>
</dbReference>
<reference evidence="7" key="1">
    <citation type="submission" date="2021-04" db="EMBL/GenBank/DDBJ databases">
        <title>Taxonomic assessment of Weissella genus.</title>
        <authorList>
            <person name="Fanelli F."/>
            <person name="Chieffi D."/>
            <person name="Dell'Aquila A."/>
            <person name="Gyu-Sung C."/>
            <person name="Franz C.M.A.P."/>
            <person name="Fusco V."/>
        </authorList>
    </citation>
    <scope>NUCLEOTIDE SEQUENCE</scope>
    <source>
        <strain evidence="7">LMG 25373</strain>
    </source>
</reference>
<evidence type="ECO:0000259" key="5">
    <source>
        <dbReference type="Pfam" id="PF00389"/>
    </source>
</evidence>
<evidence type="ECO:0000256" key="1">
    <source>
        <dbReference type="ARBA" id="ARBA00005854"/>
    </source>
</evidence>
<dbReference type="Pfam" id="PF02826">
    <property type="entry name" value="2-Hacid_dh_C"/>
    <property type="match status" value="1"/>
</dbReference>
<keyword evidence="8" id="KW-1185">Reference proteome</keyword>
<dbReference type="PANTHER" id="PTHR43333:SF1">
    <property type="entry name" value="D-ISOMER SPECIFIC 2-HYDROXYACID DEHYDROGENASE NAD-BINDING DOMAIN-CONTAINING PROTEIN"/>
    <property type="match status" value="1"/>
</dbReference>
<keyword evidence="3" id="KW-0520">NAD</keyword>
<keyword evidence="2 4" id="KW-0560">Oxidoreductase</keyword>
<proteinExistence type="inferred from homology"/>
<comment type="caution">
    <text evidence="7">The sequence shown here is derived from an EMBL/GenBank/DDBJ whole genome shotgun (WGS) entry which is preliminary data.</text>
</comment>